<evidence type="ECO:0000313" key="2">
    <source>
        <dbReference type="EnsemblMetazoa" id="HelroP153420"/>
    </source>
</evidence>
<accession>T1EL73</accession>
<dbReference type="EMBL" id="KB095813">
    <property type="protein sequence ID" value="ESO11475.1"/>
    <property type="molecule type" value="Genomic_DNA"/>
</dbReference>
<organism evidence="2 3">
    <name type="scientific">Helobdella robusta</name>
    <name type="common">Californian leech</name>
    <dbReference type="NCBI Taxonomy" id="6412"/>
    <lineage>
        <taxon>Eukaryota</taxon>
        <taxon>Metazoa</taxon>
        <taxon>Spiralia</taxon>
        <taxon>Lophotrochozoa</taxon>
        <taxon>Annelida</taxon>
        <taxon>Clitellata</taxon>
        <taxon>Hirudinea</taxon>
        <taxon>Rhynchobdellida</taxon>
        <taxon>Glossiphoniidae</taxon>
        <taxon>Helobdella</taxon>
    </lineage>
</organism>
<dbReference type="AlphaFoldDB" id="T1EL73"/>
<dbReference type="GeneID" id="20197323"/>
<dbReference type="CTD" id="20197323"/>
<proteinExistence type="predicted"/>
<dbReference type="EMBL" id="AMQM01008619">
    <property type="status" value="NOT_ANNOTATED_CDS"/>
    <property type="molecule type" value="Genomic_DNA"/>
</dbReference>
<reference evidence="2" key="3">
    <citation type="submission" date="2015-06" db="UniProtKB">
        <authorList>
            <consortium name="EnsemblMetazoa"/>
        </authorList>
    </citation>
    <scope>IDENTIFICATION</scope>
</reference>
<reference evidence="3" key="1">
    <citation type="submission" date="2012-12" db="EMBL/GenBank/DDBJ databases">
        <authorList>
            <person name="Hellsten U."/>
            <person name="Grimwood J."/>
            <person name="Chapman J.A."/>
            <person name="Shapiro H."/>
            <person name="Aerts A."/>
            <person name="Otillar R.P."/>
            <person name="Terry A.Y."/>
            <person name="Boore J.L."/>
            <person name="Simakov O."/>
            <person name="Marletaz F."/>
            <person name="Cho S.-J."/>
            <person name="Edsinger-Gonzales E."/>
            <person name="Havlak P."/>
            <person name="Kuo D.-H."/>
            <person name="Larsson T."/>
            <person name="Lv J."/>
            <person name="Arendt D."/>
            <person name="Savage R."/>
            <person name="Osoegawa K."/>
            <person name="de Jong P."/>
            <person name="Lindberg D.R."/>
            <person name="Seaver E.C."/>
            <person name="Weisblat D.A."/>
            <person name="Putnam N.H."/>
            <person name="Grigoriev I.V."/>
            <person name="Rokhsar D.S."/>
        </authorList>
    </citation>
    <scope>NUCLEOTIDE SEQUENCE</scope>
</reference>
<dbReference type="RefSeq" id="XP_009010456.1">
    <property type="nucleotide sequence ID" value="XM_009012208.1"/>
</dbReference>
<dbReference type="HOGENOM" id="CLU_006175_9_2_1"/>
<dbReference type="PANTHER" id="PTHR45749:SF21">
    <property type="entry name" value="DUF4371 DOMAIN-CONTAINING PROTEIN"/>
    <property type="match status" value="1"/>
</dbReference>
<dbReference type="OrthoDB" id="6611240at2759"/>
<protein>
    <submittedName>
        <fullName evidence="1 2">Uncharacterized protein</fullName>
    </submittedName>
</protein>
<gene>
    <name evidence="2" type="primary">20197323</name>
    <name evidence="1" type="ORF">HELRODRAFT_153420</name>
</gene>
<dbReference type="EnsemblMetazoa" id="HelroT153420">
    <property type="protein sequence ID" value="HelroP153420"/>
    <property type="gene ID" value="HelroG153420"/>
</dbReference>
<dbReference type="Proteomes" id="UP000015101">
    <property type="component" value="Unassembled WGS sequence"/>
</dbReference>
<evidence type="ECO:0000313" key="1">
    <source>
        <dbReference type="EMBL" id="ESO11475.1"/>
    </source>
</evidence>
<reference evidence="1 3" key="2">
    <citation type="journal article" date="2013" name="Nature">
        <title>Insights into bilaterian evolution from three spiralian genomes.</title>
        <authorList>
            <person name="Simakov O."/>
            <person name="Marletaz F."/>
            <person name="Cho S.J."/>
            <person name="Edsinger-Gonzales E."/>
            <person name="Havlak P."/>
            <person name="Hellsten U."/>
            <person name="Kuo D.H."/>
            <person name="Larsson T."/>
            <person name="Lv J."/>
            <person name="Arendt D."/>
            <person name="Savage R."/>
            <person name="Osoegawa K."/>
            <person name="de Jong P."/>
            <person name="Grimwood J."/>
            <person name="Chapman J.A."/>
            <person name="Shapiro H."/>
            <person name="Aerts A."/>
            <person name="Otillar R.P."/>
            <person name="Terry A.Y."/>
            <person name="Boore J.L."/>
            <person name="Grigoriev I.V."/>
            <person name="Lindberg D.R."/>
            <person name="Seaver E.C."/>
            <person name="Weisblat D.A."/>
            <person name="Putnam N.H."/>
            <person name="Rokhsar D.S."/>
        </authorList>
    </citation>
    <scope>NUCLEOTIDE SEQUENCE</scope>
</reference>
<name>T1EL73_HELRO</name>
<dbReference type="STRING" id="6412.T1EL73"/>
<dbReference type="PANTHER" id="PTHR45749">
    <property type="match status" value="1"/>
</dbReference>
<sequence>ERSFSCLKRVKNYLRSTMSEEMLNYLAILCIEKTILQDLDINFVIDEFTRRKARR</sequence>
<dbReference type="KEGG" id="hro:HELRODRAFT_153420"/>
<dbReference type="InParanoid" id="T1EL73"/>
<evidence type="ECO:0000313" key="3">
    <source>
        <dbReference type="Proteomes" id="UP000015101"/>
    </source>
</evidence>
<keyword evidence="3" id="KW-1185">Reference proteome</keyword>